<keyword evidence="1" id="KW-0812">Transmembrane</keyword>
<proteinExistence type="predicted"/>
<organism evidence="2 3">
    <name type="scientific">[Anoxybacillus] calidus</name>
    <dbReference type="NCBI Taxonomy" id="575178"/>
    <lineage>
        <taxon>Bacteria</taxon>
        <taxon>Bacillati</taxon>
        <taxon>Bacillota</taxon>
        <taxon>Bacilli</taxon>
        <taxon>Bacillales</taxon>
        <taxon>Anoxybacillaceae</taxon>
        <taxon>Paranoxybacillus</taxon>
    </lineage>
</organism>
<comment type="caution">
    <text evidence="2">The sequence shown here is derived from an EMBL/GenBank/DDBJ whole genome shotgun (WGS) entry which is preliminary data.</text>
</comment>
<gene>
    <name evidence="2" type="ORF">HNQ85_000743</name>
</gene>
<keyword evidence="3" id="KW-1185">Reference proteome</keyword>
<accession>A0A7V9YYB7</accession>
<name>A0A7V9YYB7_9BACL</name>
<dbReference type="AlphaFoldDB" id="A0A7V9YYB7"/>
<reference evidence="2 3" key="1">
    <citation type="submission" date="2020-07" db="EMBL/GenBank/DDBJ databases">
        <title>Genomic Encyclopedia of Type Strains, Phase IV (KMG-IV): sequencing the most valuable type-strain genomes for metagenomic binning, comparative biology and taxonomic classification.</title>
        <authorList>
            <person name="Goeker M."/>
        </authorList>
    </citation>
    <scope>NUCLEOTIDE SEQUENCE [LARGE SCALE GENOMIC DNA]</scope>
    <source>
        <strain evidence="2 3">DSM 25220</strain>
    </source>
</reference>
<dbReference type="EMBL" id="JACDUU010000001">
    <property type="protein sequence ID" value="MBA2870485.1"/>
    <property type="molecule type" value="Genomic_DNA"/>
</dbReference>
<feature type="transmembrane region" description="Helical" evidence="1">
    <location>
        <begin position="20"/>
        <end position="43"/>
    </location>
</feature>
<evidence type="ECO:0000256" key="1">
    <source>
        <dbReference type="SAM" id="Phobius"/>
    </source>
</evidence>
<keyword evidence="1" id="KW-0472">Membrane</keyword>
<evidence type="ECO:0000313" key="3">
    <source>
        <dbReference type="Proteomes" id="UP000580891"/>
    </source>
</evidence>
<evidence type="ECO:0000313" key="2">
    <source>
        <dbReference type="EMBL" id="MBA2870485.1"/>
    </source>
</evidence>
<dbReference type="Proteomes" id="UP000580891">
    <property type="component" value="Unassembled WGS sequence"/>
</dbReference>
<protein>
    <submittedName>
        <fullName evidence="2">Uncharacterized protein</fullName>
    </submittedName>
</protein>
<keyword evidence="1" id="KW-1133">Transmembrane helix</keyword>
<sequence>MFKKYEVVIMEIKDIIPTFLYLLQSILFFTIYLEVGEICVYMYSTSYRLEGGDKVAYCDRIHLVNVSR</sequence>